<keyword evidence="2" id="KW-0547">Nucleotide-binding</keyword>
<evidence type="ECO:0000313" key="8">
    <source>
        <dbReference type="EMBL" id="RXN25319.1"/>
    </source>
</evidence>
<dbReference type="Gene3D" id="3.40.50.300">
    <property type="entry name" value="P-loop containing nucleotide triphosphate hydrolases"/>
    <property type="match status" value="2"/>
</dbReference>
<feature type="region of interest" description="Disordered" evidence="5">
    <location>
        <begin position="127"/>
        <end position="180"/>
    </location>
</feature>
<feature type="coiled-coil region" evidence="4">
    <location>
        <begin position="695"/>
        <end position="786"/>
    </location>
</feature>
<dbReference type="STRING" id="84645.A0A498MTY7"/>
<protein>
    <submittedName>
        <fullName evidence="8">GTPase IMAP family member 7-like protein</fullName>
    </submittedName>
</protein>
<keyword evidence="6" id="KW-0472">Membrane</keyword>
<evidence type="ECO:0000256" key="6">
    <source>
        <dbReference type="SAM" id="Phobius"/>
    </source>
</evidence>
<name>A0A498MTY7_LABRO</name>
<comment type="similarity">
    <text evidence="1">Belongs to the TRAFAC class TrmE-Era-EngA-EngB-Septin-like GTPase superfamily. AIG1/Toc34/Toc159-like paraseptin GTPase family. IAN subfamily.</text>
</comment>
<keyword evidence="3" id="KW-0342">GTP-binding</keyword>
<dbReference type="EMBL" id="QBIY01012395">
    <property type="protein sequence ID" value="RXN25319.1"/>
    <property type="molecule type" value="Genomic_DNA"/>
</dbReference>
<dbReference type="PANTHER" id="PTHR10903">
    <property type="entry name" value="GTPASE, IMAP FAMILY MEMBER-RELATED"/>
    <property type="match status" value="1"/>
</dbReference>
<dbReference type="Proteomes" id="UP000290572">
    <property type="component" value="Unassembled WGS sequence"/>
</dbReference>
<evidence type="ECO:0000256" key="5">
    <source>
        <dbReference type="SAM" id="MobiDB-lite"/>
    </source>
</evidence>
<feature type="compositionally biased region" description="Polar residues" evidence="5">
    <location>
        <begin position="151"/>
        <end position="170"/>
    </location>
</feature>
<feature type="domain" description="AIG1-type G" evidence="7">
    <location>
        <begin position="462"/>
        <end position="658"/>
    </location>
</feature>
<keyword evidence="9" id="KW-1185">Reference proteome</keyword>
<dbReference type="CDD" id="cd01852">
    <property type="entry name" value="AIG1"/>
    <property type="match status" value="2"/>
</dbReference>
<dbReference type="PANTHER" id="PTHR10903:SF182">
    <property type="entry name" value="GTPASE IMAP FAMILY MEMBER 4"/>
    <property type="match status" value="1"/>
</dbReference>
<feature type="compositionally biased region" description="Polar residues" evidence="5">
    <location>
        <begin position="127"/>
        <end position="137"/>
    </location>
</feature>
<dbReference type="InterPro" id="IPR045058">
    <property type="entry name" value="GIMA/IAN/Toc"/>
</dbReference>
<organism evidence="8 9">
    <name type="scientific">Labeo rohita</name>
    <name type="common">Indian major carp</name>
    <name type="synonym">Cyprinus rohita</name>
    <dbReference type="NCBI Taxonomy" id="84645"/>
    <lineage>
        <taxon>Eukaryota</taxon>
        <taxon>Metazoa</taxon>
        <taxon>Chordata</taxon>
        <taxon>Craniata</taxon>
        <taxon>Vertebrata</taxon>
        <taxon>Euteleostomi</taxon>
        <taxon>Actinopterygii</taxon>
        <taxon>Neopterygii</taxon>
        <taxon>Teleostei</taxon>
        <taxon>Ostariophysi</taxon>
        <taxon>Cypriniformes</taxon>
        <taxon>Cyprinidae</taxon>
        <taxon>Labeoninae</taxon>
        <taxon>Labeonini</taxon>
        <taxon>Labeo</taxon>
    </lineage>
</organism>
<sequence>MDELGVVKRESRKLINAEFLRITTLHLQSRIMASLDRQSSQLLQVIRSKGGVLHEKTFKLWIRVWTYASEEIMYLGEDASCLIKEYQADQREEAEREFEKTTMAFFVICESDALSCALDISIVTDGPSSKHNVQNQRSNTNSNENNESNEKPVQNVCSSSQTENPPSMSRQALPDSELSAVSPAPNELRLVLLGKNGAGKSATGNSILGENHFDAELSMCSVTKKRKRASATVEGRKLVLVDTPGFFDTDLTEEQLKEEAIRCLALCSPGPHAFLLVVPIDRFTEEQQCSIETILEMFQEDISRYSILIFTHADRLRGESIERFVSRQNQKVQELVEGFGRRFVAFDNTNPTNRDQVRRLLQKVDELLVVNENRHFTNEVTEAMQTFHRITEEKRKADIKKDVRKMSDVRWHVFTASMNEERKENERRKKCAMRQKSNRNSDETIESNERPAQTVLSPSPVLNELRLVLLGKTGAGKSSTGNTILGNKCFDEKLNMGLVTKECKQKCETVQGRQLVLVDTPDFVDSDQTLKEIQHCLSLCSPGPHAFLLVIPIDRFTEEQQRTIEMILEMFHEDITDHTILIFTHANRLRGEFIEKFVSRQHRKVQDFVERFGRRFVAFDNTNPTNRDQVRRLLQKVDELLVVNENRHFTIEVQQLMQDTMRVIEEKKEADMAERNKKIKKVIRKMADVRWSAFTAAMNEEKQETEQKKKRIQGRIDQIQADIKKEKQNVQPIPARLRRFTASLRKEQENLRRLGERRMWEERERMERQKKERNDLNIWIQEEEERRLNKEGNNKPFSSFSCTKILLITFGIVLVFIASILST</sequence>
<keyword evidence="6" id="KW-1133">Transmembrane helix</keyword>
<proteinExistence type="inferred from homology"/>
<keyword evidence="6" id="KW-0812">Transmembrane</keyword>
<feature type="region of interest" description="Disordered" evidence="5">
    <location>
        <begin position="420"/>
        <end position="453"/>
    </location>
</feature>
<dbReference type="Pfam" id="PF04548">
    <property type="entry name" value="AIG1"/>
    <property type="match status" value="2"/>
</dbReference>
<gene>
    <name evidence="8" type="ORF">ROHU_036540</name>
</gene>
<dbReference type="InterPro" id="IPR027417">
    <property type="entry name" value="P-loop_NTPase"/>
</dbReference>
<dbReference type="FunFam" id="3.40.50.300:FF:002274">
    <property type="entry name" value="Si:dkeyp-69e1.8"/>
    <property type="match status" value="2"/>
</dbReference>
<dbReference type="GO" id="GO:0005525">
    <property type="term" value="F:GTP binding"/>
    <property type="evidence" value="ECO:0007669"/>
    <property type="project" value="UniProtKB-KW"/>
</dbReference>
<evidence type="ECO:0000313" key="9">
    <source>
        <dbReference type="Proteomes" id="UP000290572"/>
    </source>
</evidence>
<dbReference type="InterPro" id="IPR006703">
    <property type="entry name" value="G_AIG1"/>
</dbReference>
<evidence type="ECO:0000256" key="2">
    <source>
        <dbReference type="ARBA" id="ARBA00022741"/>
    </source>
</evidence>
<keyword evidence="4" id="KW-0175">Coiled coil</keyword>
<feature type="domain" description="AIG1-type G" evidence="7">
    <location>
        <begin position="185"/>
        <end position="385"/>
    </location>
</feature>
<feature type="transmembrane region" description="Helical" evidence="6">
    <location>
        <begin position="805"/>
        <end position="822"/>
    </location>
</feature>
<reference evidence="8 9" key="1">
    <citation type="submission" date="2018-03" db="EMBL/GenBank/DDBJ databases">
        <title>Draft genome sequence of Rohu Carp (Labeo rohita).</title>
        <authorList>
            <person name="Das P."/>
            <person name="Kushwaha B."/>
            <person name="Joshi C.G."/>
            <person name="Kumar D."/>
            <person name="Nagpure N.S."/>
            <person name="Sahoo L."/>
            <person name="Das S.P."/>
            <person name="Bit A."/>
            <person name="Patnaik S."/>
            <person name="Meher P.K."/>
            <person name="Jayasankar P."/>
            <person name="Koringa P.G."/>
            <person name="Patel N.V."/>
            <person name="Hinsu A.T."/>
            <person name="Kumar R."/>
            <person name="Pandey M."/>
            <person name="Agarwal S."/>
            <person name="Srivastava S."/>
            <person name="Singh M."/>
            <person name="Iquebal M.A."/>
            <person name="Jaiswal S."/>
            <person name="Angadi U.B."/>
            <person name="Kumar N."/>
            <person name="Raza M."/>
            <person name="Shah T.M."/>
            <person name="Rai A."/>
            <person name="Jena J.K."/>
        </authorList>
    </citation>
    <scope>NUCLEOTIDE SEQUENCE [LARGE SCALE GENOMIC DNA]</scope>
    <source>
        <strain evidence="8">DASCIFA01</strain>
        <tissue evidence="8">Testis</tissue>
    </source>
</reference>
<comment type="caution">
    <text evidence="8">The sequence shown here is derived from an EMBL/GenBank/DDBJ whole genome shotgun (WGS) entry which is preliminary data.</text>
</comment>
<dbReference type="SUPFAM" id="SSF52540">
    <property type="entry name" value="P-loop containing nucleoside triphosphate hydrolases"/>
    <property type="match status" value="2"/>
</dbReference>
<evidence type="ECO:0000259" key="7">
    <source>
        <dbReference type="PROSITE" id="PS51720"/>
    </source>
</evidence>
<dbReference type="AlphaFoldDB" id="A0A498MTY7"/>
<evidence type="ECO:0000256" key="3">
    <source>
        <dbReference type="ARBA" id="ARBA00023134"/>
    </source>
</evidence>
<accession>A0A498MTY7</accession>
<evidence type="ECO:0000256" key="1">
    <source>
        <dbReference type="ARBA" id="ARBA00008535"/>
    </source>
</evidence>
<dbReference type="PROSITE" id="PS51720">
    <property type="entry name" value="G_AIG1"/>
    <property type="match status" value="2"/>
</dbReference>
<evidence type="ECO:0000256" key="4">
    <source>
        <dbReference type="SAM" id="Coils"/>
    </source>
</evidence>
<feature type="compositionally biased region" description="Basic residues" evidence="5">
    <location>
        <begin position="428"/>
        <end position="437"/>
    </location>
</feature>